<dbReference type="InterPro" id="IPR011051">
    <property type="entry name" value="RmlC_Cupin_sf"/>
</dbReference>
<dbReference type="InterPro" id="IPR047142">
    <property type="entry name" value="OryJ/VirC-like"/>
</dbReference>
<comment type="caution">
    <text evidence="2">The sequence shown here is derived from an EMBL/GenBank/DDBJ whole genome shotgun (WGS) entry which is preliminary data.</text>
</comment>
<evidence type="ECO:0000313" key="2">
    <source>
        <dbReference type="EMBL" id="KAB8030650.1"/>
    </source>
</evidence>
<sequence length="179" mass="20289">MHKSRLIVVDNLKNNSSAIAEDSYIEPTVILEDGHKITELWYCDKTPCEPFGKRDFLENFNFNIKPGALHFIKTIFPPFNEIKSYAKERACILNKETFGMHSTTTLDFAIVLKGEMEMHSENGFIKLNEGDCLVQKATIHGWINTGNEPAVMVFVMVGAHTPELFKVKSFEHPVSGKKI</sequence>
<keyword evidence="3" id="KW-1185">Reference proteome</keyword>
<organism evidence="2 3">
    <name type="scientific">Fluviispira multicolorata</name>
    <dbReference type="NCBI Taxonomy" id="2654512"/>
    <lineage>
        <taxon>Bacteria</taxon>
        <taxon>Pseudomonadati</taxon>
        <taxon>Bdellovibrionota</taxon>
        <taxon>Oligoflexia</taxon>
        <taxon>Silvanigrellales</taxon>
        <taxon>Silvanigrellaceae</taxon>
        <taxon>Fluviispira</taxon>
    </lineage>
</organism>
<name>A0A833N1B1_9BACT</name>
<dbReference type="InterPro" id="IPR014710">
    <property type="entry name" value="RmlC-like_jellyroll"/>
</dbReference>
<accession>A0A833N1B1</accession>
<gene>
    <name evidence="2" type="ORF">GCL57_06655</name>
</gene>
<evidence type="ECO:0000313" key="3">
    <source>
        <dbReference type="Proteomes" id="UP000442694"/>
    </source>
</evidence>
<feature type="domain" description="Cupin type-2" evidence="1">
    <location>
        <begin position="96"/>
        <end position="155"/>
    </location>
</feature>
<dbReference type="AlphaFoldDB" id="A0A833N1B1"/>
<dbReference type="SUPFAM" id="SSF51182">
    <property type="entry name" value="RmlC-like cupins"/>
    <property type="match status" value="1"/>
</dbReference>
<dbReference type="Gene3D" id="2.60.120.10">
    <property type="entry name" value="Jelly Rolls"/>
    <property type="match status" value="1"/>
</dbReference>
<evidence type="ECO:0000259" key="1">
    <source>
        <dbReference type="Pfam" id="PF07883"/>
    </source>
</evidence>
<dbReference type="PANTHER" id="PTHR36156:SF2">
    <property type="entry name" value="CUPIN TYPE-2 DOMAIN-CONTAINING PROTEIN"/>
    <property type="match status" value="1"/>
</dbReference>
<dbReference type="Proteomes" id="UP000442694">
    <property type="component" value="Unassembled WGS sequence"/>
</dbReference>
<protein>
    <submittedName>
        <fullName evidence="2">Cupin domain-containing protein</fullName>
    </submittedName>
</protein>
<proteinExistence type="predicted"/>
<dbReference type="EMBL" id="WFLN01000006">
    <property type="protein sequence ID" value="KAB8030650.1"/>
    <property type="molecule type" value="Genomic_DNA"/>
</dbReference>
<dbReference type="InterPro" id="IPR013096">
    <property type="entry name" value="Cupin_2"/>
</dbReference>
<dbReference type="RefSeq" id="WP_152212578.1">
    <property type="nucleotide sequence ID" value="NZ_WFLN01000006.1"/>
</dbReference>
<dbReference type="Pfam" id="PF07883">
    <property type="entry name" value="Cupin_2"/>
    <property type="match status" value="1"/>
</dbReference>
<dbReference type="PANTHER" id="PTHR36156">
    <property type="entry name" value="SLR2101 PROTEIN"/>
    <property type="match status" value="1"/>
</dbReference>
<reference evidence="2 3" key="1">
    <citation type="submission" date="2019-10" db="EMBL/GenBank/DDBJ databases">
        <title>New genus of Silvanigrellaceae.</title>
        <authorList>
            <person name="Pitt A."/>
            <person name="Hahn M.W."/>
        </authorList>
    </citation>
    <scope>NUCLEOTIDE SEQUENCE [LARGE SCALE GENOMIC DNA]</scope>
    <source>
        <strain evidence="2 3">33A1-SZDP</strain>
    </source>
</reference>